<sequence length="146" mass="16863">MNENGYPFKLSREQLYYEFVSVSKEKQVQKIVLISRTDVAGIYNLALLDVLSDGSLCDISETNNNDLRIVIATVIKIMGDFLTKNSNSYVIFRGSDSRRQRLYSIVIGRELVEFSKVYEVYGVKDGVRYPFSVNNSYEFYLIKKKL</sequence>
<dbReference type="Pfam" id="PF22028">
    <property type="entry name" value="DUF6934"/>
    <property type="match status" value="1"/>
</dbReference>
<name>A0ABX0UIM6_9BACT</name>
<proteinExistence type="predicted"/>
<evidence type="ECO:0000313" key="1">
    <source>
        <dbReference type="EMBL" id="NIJ51894.1"/>
    </source>
</evidence>
<dbReference type="InterPro" id="IPR053865">
    <property type="entry name" value="DUF6934"/>
</dbReference>
<protein>
    <submittedName>
        <fullName evidence="1">Uncharacterized protein</fullName>
    </submittedName>
</protein>
<keyword evidence="2" id="KW-1185">Reference proteome</keyword>
<dbReference type="RefSeq" id="WP_167267835.1">
    <property type="nucleotide sequence ID" value="NZ_JAASQJ010000001.1"/>
</dbReference>
<evidence type="ECO:0000313" key="2">
    <source>
        <dbReference type="Proteomes" id="UP001179181"/>
    </source>
</evidence>
<comment type="caution">
    <text evidence="1">The sequence shown here is derived from an EMBL/GenBank/DDBJ whole genome shotgun (WGS) entry which is preliminary data.</text>
</comment>
<dbReference type="EMBL" id="JAASQJ010000001">
    <property type="protein sequence ID" value="NIJ51894.1"/>
    <property type="molecule type" value="Genomic_DNA"/>
</dbReference>
<dbReference type="Proteomes" id="UP001179181">
    <property type="component" value="Unassembled WGS sequence"/>
</dbReference>
<organism evidence="1 2">
    <name type="scientific">Dyadobacter arcticus</name>
    <dbReference type="NCBI Taxonomy" id="1078754"/>
    <lineage>
        <taxon>Bacteria</taxon>
        <taxon>Pseudomonadati</taxon>
        <taxon>Bacteroidota</taxon>
        <taxon>Cytophagia</taxon>
        <taxon>Cytophagales</taxon>
        <taxon>Spirosomataceae</taxon>
        <taxon>Dyadobacter</taxon>
    </lineage>
</organism>
<gene>
    <name evidence="1" type="ORF">FHS68_001050</name>
</gene>
<reference evidence="1 2" key="1">
    <citation type="submission" date="2020-03" db="EMBL/GenBank/DDBJ databases">
        <title>Genomic Encyclopedia of Type Strains, Phase IV (KMG-IV): sequencing the most valuable type-strain genomes for metagenomic binning, comparative biology and taxonomic classification.</title>
        <authorList>
            <person name="Goeker M."/>
        </authorList>
    </citation>
    <scope>NUCLEOTIDE SEQUENCE [LARGE SCALE GENOMIC DNA]</scope>
    <source>
        <strain evidence="1 2">DSM 102865</strain>
    </source>
</reference>
<accession>A0ABX0UIM6</accession>